<comment type="caution">
    <text evidence="2">The sequence shown here is derived from an EMBL/GenBank/DDBJ whole genome shotgun (WGS) entry which is preliminary data.</text>
</comment>
<dbReference type="EMBL" id="JNBY01000007">
    <property type="protein sequence ID" value="KDN88064.1"/>
    <property type="molecule type" value="Genomic_DNA"/>
</dbReference>
<organism evidence="2 3">
    <name type="scientific">Kitasatospora cheerisanensis KCTC 2395</name>
    <dbReference type="NCBI Taxonomy" id="1348663"/>
    <lineage>
        <taxon>Bacteria</taxon>
        <taxon>Bacillati</taxon>
        <taxon>Actinomycetota</taxon>
        <taxon>Actinomycetes</taxon>
        <taxon>Kitasatosporales</taxon>
        <taxon>Streptomycetaceae</taxon>
        <taxon>Kitasatospora</taxon>
    </lineage>
</organism>
<dbReference type="InterPro" id="IPR008775">
    <property type="entry name" value="Phytyl_CoA_dOase-like"/>
</dbReference>
<gene>
    <name evidence="2" type="ORF">KCH_01410</name>
</gene>
<keyword evidence="2" id="KW-0560">Oxidoreductase</keyword>
<feature type="compositionally biased region" description="Low complexity" evidence="1">
    <location>
        <begin position="427"/>
        <end position="437"/>
    </location>
</feature>
<dbReference type="eggNOG" id="COG5285">
    <property type="taxonomic scope" value="Bacteria"/>
</dbReference>
<reference evidence="2 3" key="1">
    <citation type="submission" date="2014-05" db="EMBL/GenBank/DDBJ databases">
        <title>Draft Genome Sequence of Kitasatospora cheerisanensis KCTC 2395.</title>
        <authorList>
            <person name="Nam D.H."/>
        </authorList>
    </citation>
    <scope>NUCLEOTIDE SEQUENCE [LARGE SCALE GENOMIC DNA]</scope>
    <source>
        <strain evidence="2 3">KCTC 2395</strain>
    </source>
</reference>
<feature type="compositionally biased region" description="Pro residues" evidence="1">
    <location>
        <begin position="343"/>
        <end position="358"/>
    </location>
</feature>
<dbReference type="SUPFAM" id="SSF51197">
    <property type="entry name" value="Clavaminate synthase-like"/>
    <property type="match status" value="1"/>
</dbReference>
<name>A0A066Z748_9ACTN</name>
<keyword evidence="3" id="KW-1185">Reference proteome</keyword>
<feature type="compositionally biased region" description="Basic and acidic residues" evidence="1">
    <location>
        <begin position="402"/>
        <end position="412"/>
    </location>
</feature>
<dbReference type="HOGENOM" id="CLU_036343_0_0_11"/>
<accession>A0A066Z748</accession>
<dbReference type="GO" id="GO:0016706">
    <property type="term" value="F:2-oxoglutarate-dependent dioxygenase activity"/>
    <property type="evidence" value="ECO:0007669"/>
    <property type="project" value="UniProtKB-ARBA"/>
</dbReference>
<dbReference type="Gene3D" id="2.60.120.620">
    <property type="entry name" value="q2cbj1_9rhob like domain"/>
    <property type="match status" value="1"/>
</dbReference>
<dbReference type="PATRIC" id="fig|1348663.4.peg.121"/>
<evidence type="ECO:0000313" key="3">
    <source>
        <dbReference type="Proteomes" id="UP000027178"/>
    </source>
</evidence>
<protein>
    <submittedName>
        <fullName evidence="2">Phytanoyl-CoA dioxygenase</fullName>
    </submittedName>
</protein>
<keyword evidence="2" id="KW-0223">Dioxygenase</keyword>
<evidence type="ECO:0000313" key="2">
    <source>
        <dbReference type="EMBL" id="KDN88064.1"/>
    </source>
</evidence>
<dbReference type="Proteomes" id="UP000027178">
    <property type="component" value="Unassembled WGS sequence"/>
</dbReference>
<evidence type="ECO:0000256" key="1">
    <source>
        <dbReference type="SAM" id="MobiDB-lite"/>
    </source>
</evidence>
<proteinExistence type="predicted"/>
<feature type="region of interest" description="Disordered" evidence="1">
    <location>
        <begin position="343"/>
        <end position="380"/>
    </location>
</feature>
<dbReference type="AlphaFoldDB" id="A0A066Z748"/>
<sequence length="462" mass="51407">MSVPSRRAQLFRAATDRPYFSSDGESYLAQHTLRELAKSRPLRVLSEEDFAHWQTYGYVVVREAVPAGHARRMLDFAWQFQGLDPRDPDSWFADRPFRSELDRQLHVYGFVEAYHHQLLWDSRQHERVYDAFVDVWDCEELWVTLDRLNLNPPNRGNRDRALVDPADRDGDLPLHWDIDTGLGVPPQRVQGIIALNETSAETGGFHCNPELFRRFEAWKLGQPAHRDPYRPTVDRAELPVVRPELHPGDLLIWNGLLAHGVARNRSERGVRAVQYLSMMPALEEHERLRTARIDSWRHLRTPHWNRTLVGDPVLHESRRYPTARLTDLGARLLGLASWYDPAPPPPAPTAAPPRPDAPSPLVRHGGSGAGRPDAEQEATEGGAVVQDCLARAGGGDQAGAAEGRRVGGDRGGADPQAAGEFAGGAVLGQQVQQLGAGRADHPRQCLRPLAARGPEREAGPAG</sequence>
<dbReference type="PANTHER" id="PTHR31630">
    <property type="entry name" value="PHYTANOYL-COA DIOXYGENASE-RELATED-RELATED"/>
    <property type="match status" value="1"/>
</dbReference>
<dbReference type="Pfam" id="PF05721">
    <property type="entry name" value="PhyH"/>
    <property type="match status" value="1"/>
</dbReference>
<dbReference type="PANTHER" id="PTHR31630:SF6">
    <property type="entry name" value="PHYTANOYL-COA DIOXYGENASE-RELATED"/>
    <property type="match status" value="1"/>
</dbReference>
<feature type="region of interest" description="Disordered" evidence="1">
    <location>
        <begin position="394"/>
        <end position="462"/>
    </location>
</feature>
<feature type="compositionally biased region" description="Basic and acidic residues" evidence="1">
    <location>
        <begin position="453"/>
        <end position="462"/>
    </location>
</feature>